<organism evidence="9 10">
    <name type="scientific">Rasamsonia emersonii (strain ATCC 16479 / CBS 393.64 / IMI 116815)</name>
    <dbReference type="NCBI Taxonomy" id="1408163"/>
    <lineage>
        <taxon>Eukaryota</taxon>
        <taxon>Fungi</taxon>
        <taxon>Dikarya</taxon>
        <taxon>Ascomycota</taxon>
        <taxon>Pezizomycotina</taxon>
        <taxon>Eurotiomycetes</taxon>
        <taxon>Eurotiomycetidae</taxon>
        <taxon>Eurotiales</taxon>
        <taxon>Trichocomaceae</taxon>
        <taxon>Rasamsonia</taxon>
    </lineage>
</organism>
<dbReference type="SMART" id="SM00339">
    <property type="entry name" value="FH"/>
    <property type="match status" value="1"/>
</dbReference>
<dbReference type="OrthoDB" id="5954824at2759"/>
<reference evidence="9 10" key="1">
    <citation type="submission" date="2015-04" db="EMBL/GenBank/DDBJ databases">
        <authorList>
            <person name="Heijne W.H."/>
            <person name="Fedorova N.D."/>
            <person name="Nierman W.C."/>
            <person name="Vollebregt A.W."/>
            <person name="Zhao Z."/>
            <person name="Wu L."/>
            <person name="Kumar M."/>
            <person name="Stam H."/>
            <person name="van den Berg M.A."/>
            <person name="Pel H.J."/>
        </authorList>
    </citation>
    <scope>NUCLEOTIDE SEQUENCE [LARGE SCALE GENOMIC DNA]</scope>
    <source>
        <strain evidence="9 10">CBS 393.64</strain>
    </source>
</reference>
<dbReference type="STRING" id="1408163.A0A0F4YIV5"/>
<dbReference type="RefSeq" id="XP_013324819.1">
    <property type="nucleotide sequence ID" value="XM_013469365.1"/>
</dbReference>
<name>A0A0F4YIV5_RASE3</name>
<keyword evidence="2" id="KW-0805">Transcription regulation</keyword>
<dbReference type="PANTHER" id="PTHR45881">
    <property type="entry name" value="CHECKPOINT SUPPRESSOR 1-LIKE, ISOFORM A-RELATED"/>
    <property type="match status" value="1"/>
</dbReference>
<evidence type="ECO:0000256" key="4">
    <source>
        <dbReference type="ARBA" id="ARBA00023163"/>
    </source>
</evidence>
<feature type="DNA-binding region" description="Fork-head" evidence="6">
    <location>
        <begin position="212"/>
        <end position="306"/>
    </location>
</feature>
<dbReference type="PROSITE" id="PS00658">
    <property type="entry name" value="FORK_HEAD_2"/>
    <property type="match status" value="1"/>
</dbReference>
<evidence type="ECO:0000256" key="7">
    <source>
        <dbReference type="SAM" id="MobiDB-lite"/>
    </source>
</evidence>
<dbReference type="PROSITE" id="PS50039">
    <property type="entry name" value="FORK_HEAD_3"/>
    <property type="match status" value="1"/>
</dbReference>
<evidence type="ECO:0000256" key="5">
    <source>
        <dbReference type="ARBA" id="ARBA00023242"/>
    </source>
</evidence>
<dbReference type="GeneID" id="25320111"/>
<dbReference type="EMBL" id="LASV01000483">
    <property type="protein sequence ID" value="KKA18207.1"/>
    <property type="molecule type" value="Genomic_DNA"/>
</dbReference>
<dbReference type="PANTHER" id="PTHR45881:SF5">
    <property type="entry name" value="FORK-HEAD DOMAIN-CONTAINING PROTEIN"/>
    <property type="match status" value="1"/>
</dbReference>
<proteinExistence type="predicted"/>
<keyword evidence="10" id="KW-1185">Reference proteome</keyword>
<dbReference type="GO" id="GO:0000978">
    <property type="term" value="F:RNA polymerase II cis-regulatory region sequence-specific DNA binding"/>
    <property type="evidence" value="ECO:0007669"/>
    <property type="project" value="TreeGrafter"/>
</dbReference>
<dbReference type="AlphaFoldDB" id="A0A0F4YIV5"/>
<keyword evidence="4" id="KW-0804">Transcription</keyword>
<evidence type="ECO:0000313" key="10">
    <source>
        <dbReference type="Proteomes" id="UP000053958"/>
    </source>
</evidence>
<dbReference type="GO" id="GO:0005634">
    <property type="term" value="C:nucleus"/>
    <property type="evidence" value="ECO:0007669"/>
    <property type="project" value="UniProtKB-SubCell"/>
</dbReference>
<dbReference type="GO" id="GO:0000981">
    <property type="term" value="F:DNA-binding transcription factor activity, RNA polymerase II-specific"/>
    <property type="evidence" value="ECO:0007669"/>
    <property type="project" value="TreeGrafter"/>
</dbReference>
<dbReference type="InterPro" id="IPR001766">
    <property type="entry name" value="Fork_head_dom"/>
</dbReference>
<evidence type="ECO:0000256" key="6">
    <source>
        <dbReference type="PROSITE-ProRule" id="PRU00089"/>
    </source>
</evidence>
<dbReference type="InterPro" id="IPR036390">
    <property type="entry name" value="WH_DNA-bd_sf"/>
</dbReference>
<dbReference type="SUPFAM" id="SSF46785">
    <property type="entry name" value="Winged helix' DNA-binding domain"/>
    <property type="match status" value="1"/>
</dbReference>
<accession>A0A0F4YIV5</accession>
<evidence type="ECO:0000256" key="3">
    <source>
        <dbReference type="ARBA" id="ARBA00023125"/>
    </source>
</evidence>
<protein>
    <submittedName>
        <fullName evidence="9">Forkhead domain protein</fullName>
    </submittedName>
</protein>
<evidence type="ECO:0000259" key="8">
    <source>
        <dbReference type="PROSITE" id="PS50039"/>
    </source>
</evidence>
<dbReference type="Proteomes" id="UP000053958">
    <property type="component" value="Unassembled WGS sequence"/>
</dbReference>
<dbReference type="InterPro" id="IPR036388">
    <property type="entry name" value="WH-like_DNA-bd_sf"/>
</dbReference>
<sequence length="406" mass="45491">MPVLPKIPEPLLFRSMGTLVESTPGEITVSDSTLNHDFYSAAGTWLQSNWTYQLSEPGSMQMLDSWSPRMLKTPRTFLLGSPETTTDEEDTYHLLSSSHSAGLQYPHDWNSCQSDSTFSFDLDDKGVSTSDRNYSLVSSPQKCQPSETSISDVNCTSIKPQMPLFTDSSSPSLGRRSSTCTATLMSYPAPHEESMDIGIGDLDESENTEPPYSQLIYRALKSAPGMRLSLQDIYSWFERNTAKGRGPRPKAWQSSIRHNLSMNAAFEAVREELPTRKKANSFWRLTEDAIRNGGVEPTTRYRNWKQKKSVIRSEHHLAPQRQRSSSGAKGGKATTRTAAKIRRDEHDVSGFSSHDFFTCQQQQLTDMDNHHRHPRTPVSSHTGLWTLSLSSSPTFFGCSESSCLNE</sequence>
<comment type="caution">
    <text evidence="9">The sequence shown here is derived from an EMBL/GenBank/DDBJ whole genome shotgun (WGS) entry which is preliminary data.</text>
</comment>
<keyword evidence="3 6" id="KW-0238">DNA-binding</keyword>
<evidence type="ECO:0000256" key="2">
    <source>
        <dbReference type="ARBA" id="ARBA00023015"/>
    </source>
</evidence>
<feature type="region of interest" description="Disordered" evidence="7">
    <location>
        <begin position="308"/>
        <end position="345"/>
    </location>
</feature>
<keyword evidence="5 6" id="KW-0539">Nucleus</keyword>
<dbReference type="Pfam" id="PF00250">
    <property type="entry name" value="Forkhead"/>
    <property type="match status" value="1"/>
</dbReference>
<dbReference type="Gene3D" id="1.10.10.10">
    <property type="entry name" value="Winged helix-like DNA-binding domain superfamily/Winged helix DNA-binding domain"/>
    <property type="match status" value="1"/>
</dbReference>
<gene>
    <name evidence="9" type="ORF">T310_7846</name>
</gene>
<dbReference type="InterPro" id="IPR030456">
    <property type="entry name" value="TF_fork_head_CS_2"/>
</dbReference>
<evidence type="ECO:0000313" key="9">
    <source>
        <dbReference type="EMBL" id="KKA18207.1"/>
    </source>
</evidence>
<feature type="domain" description="Fork-head" evidence="8">
    <location>
        <begin position="212"/>
        <end position="306"/>
    </location>
</feature>
<comment type="subcellular location">
    <subcellularLocation>
        <location evidence="1 6">Nucleus</location>
    </subcellularLocation>
</comment>
<feature type="region of interest" description="Disordered" evidence="7">
    <location>
        <begin position="131"/>
        <end position="150"/>
    </location>
</feature>
<evidence type="ECO:0000256" key="1">
    <source>
        <dbReference type="ARBA" id="ARBA00004123"/>
    </source>
</evidence>